<dbReference type="GO" id="GO:0031177">
    <property type="term" value="F:phosphopantetheine binding"/>
    <property type="evidence" value="ECO:0007669"/>
    <property type="project" value="InterPro"/>
</dbReference>
<dbReference type="FunFam" id="1.10.1200.10:FF:000007">
    <property type="entry name" value="Probable polyketide synthase pks17"/>
    <property type="match status" value="1"/>
</dbReference>
<dbReference type="Proteomes" id="UP000287547">
    <property type="component" value="Unassembled WGS sequence"/>
</dbReference>
<dbReference type="InterPro" id="IPR050091">
    <property type="entry name" value="PKS_NRPS_Biosynth_Enz"/>
</dbReference>
<keyword evidence="3" id="KW-0808">Transferase</keyword>
<organism evidence="6 7">
    <name type="scientific">Kibdelosporangium aridum</name>
    <dbReference type="NCBI Taxonomy" id="2030"/>
    <lineage>
        <taxon>Bacteria</taxon>
        <taxon>Bacillati</taxon>
        <taxon>Actinomycetota</taxon>
        <taxon>Actinomycetes</taxon>
        <taxon>Pseudonocardiales</taxon>
        <taxon>Pseudonocardiaceae</taxon>
        <taxon>Kibdelosporangium</taxon>
    </lineage>
</organism>
<reference evidence="6 7" key="1">
    <citation type="submission" date="2018-05" db="EMBL/GenBank/DDBJ databases">
        <title>Evolution of GPA BGCs.</title>
        <authorList>
            <person name="Waglechner N."/>
            <person name="Wright G.D."/>
        </authorList>
    </citation>
    <scope>NUCLEOTIDE SEQUENCE [LARGE SCALE GENOMIC DNA]</scope>
    <source>
        <strain evidence="6 7">A82846</strain>
    </source>
</reference>
<evidence type="ECO:0000256" key="2">
    <source>
        <dbReference type="ARBA" id="ARBA00022553"/>
    </source>
</evidence>
<protein>
    <recommendedName>
        <fullName evidence="5">Carrier domain-containing protein</fullName>
    </recommendedName>
</protein>
<evidence type="ECO:0000313" key="7">
    <source>
        <dbReference type="Proteomes" id="UP000287547"/>
    </source>
</evidence>
<dbReference type="Gene3D" id="1.10.1200.10">
    <property type="entry name" value="ACP-like"/>
    <property type="match status" value="1"/>
</dbReference>
<dbReference type="InterPro" id="IPR006162">
    <property type="entry name" value="Ppantetheine_attach_site"/>
</dbReference>
<evidence type="ECO:0000256" key="1">
    <source>
        <dbReference type="ARBA" id="ARBA00022450"/>
    </source>
</evidence>
<dbReference type="InterPro" id="IPR036736">
    <property type="entry name" value="ACP-like_sf"/>
</dbReference>
<gene>
    <name evidence="6" type="ORF">DMH04_30440</name>
</gene>
<dbReference type="EMBL" id="QHKI01000030">
    <property type="protein sequence ID" value="RSM80098.1"/>
    <property type="molecule type" value="Genomic_DNA"/>
</dbReference>
<dbReference type="AlphaFoldDB" id="A0A428Z325"/>
<evidence type="ECO:0000256" key="4">
    <source>
        <dbReference type="ARBA" id="ARBA00022737"/>
    </source>
</evidence>
<comment type="caution">
    <text evidence="6">The sequence shown here is derived from an EMBL/GenBank/DDBJ whole genome shotgun (WGS) entry which is preliminary data.</text>
</comment>
<dbReference type="SUPFAM" id="SSF47336">
    <property type="entry name" value="ACP-like"/>
    <property type="match status" value="1"/>
</dbReference>
<evidence type="ECO:0000259" key="5">
    <source>
        <dbReference type="PROSITE" id="PS50075"/>
    </source>
</evidence>
<name>A0A428Z325_KIBAR</name>
<dbReference type="GO" id="GO:0004312">
    <property type="term" value="F:fatty acid synthase activity"/>
    <property type="evidence" value="ECO:0007669"/>
    <property type="project" value="TreeGrafter"/>
</dbReference>
<dbReference type="PROSITE" id="PS50075">
    <property type="entry name" value="CARRIER"/>
    <property type="match status" value="1"/>
</dbReference>
<dbReference type="PANTHER" id="PTHR43775">
    <property type="entry name" value="FATTY ACID SYNTHASE"/>
    <property type="match status" value="1"/>
</dbReference>
<sequence length="225" mass="23758">MTGTLGEADLSRIARDGGIAITDKAGLALFDESLRRNEPVLVPSPMDLGVLRNQAKEGTLPALLSGLVRSRARRRTVDTTAVASGGERSALLDKLAGLDADGRATVLLDLVCGHVATVLGHQNAAAVDPRRGFLEMGFDSLTGIELRNRLNAATGQRLPATLIFDYPAPELVAQYIADAMPSDGVAAKPQDGPDDLELELAGIAEKIDAASDDEIFDFIDNELKA</sequence>
<feature type="domain" description="Carrier" evidence="5">
    <location>
        <begin position="105"/>
        <end position="180"/>
    </location>
</feature>
<dbReference type="OrthoDB" id="9778690at2"/>
<dbReference type="Gene3D" id="3.40.50.720">
    <property type="entry name" value="NAD(P)-binding Rossmann-like Domain"/>
    <property type="match status" value="1"/>
</dbReference>
<evidence type="ECO:0000256" key="3">
    <source>
        <dbReference type="ARBA" id="ARBA00022679"/>
    </source>
</evidence>
<dbReference type="PROSITE" id="PS00012">
    <property type="entry name" value="PHOSPHOPANTETHEINE"/>
    <property type="match status" value="1"/>
</dbReference>
<keyword evidence="4" id="KW-0677">Repeat</keyword>
<dbReference type="InterPro" id="IPR009081">
    <property type="entry name" value="PP-bd_ACP"/>
</dbReference>
<dbReference type="InterPro" id="IPR020806">
    <property type="entry name" value="PKS_PP-bd"/>
</dbReference>
<dbReference type="PANTHER" id="PTHR43775:SF51">
    <property type="entry name" value="INACTIVE PHENOLPHTHIOCEROL SYNTHESIS POLYKETIDE SYNTHASE TYPE I PKS1-RELATED"/>
    <property type="match status" value="1"/>
</dbReference>
<evidence type="ECO:0000313" key="6">
    <source>
        <dbReference type="EMBL" id="RSM80098.1"/>
    </source>
</evidence>
<accession>A0A428Z325</accession>
<dbReference type="SMART" id="SM01294">
    <property type="entry name" value="PKS_PP_betabranch"/>
    <property type="match status" value="1"/>
</dbReference>
<proteinExistence type="predicted"/>
<keyword evidence="2" id="KW-0597">Phosphoprotein</keyword>
<dbReference type="GO" id="GO:0006633">
    <property type="term" value="P:fatty acid biosynthetic process"/>
    <property type="evidence" value="ECO:0007669"/>
    <property type="project" value="TreeGrafter"/>
</dbReference>
<keyword evidence="1" id="KW-0596">Phosphopantetheine</keyword>
<dbReference type="Pfam" id="PF00550">
    <property type="entry name" value="PP-binding"/>
    <property type="match status" value="1"/>
</dbReference>
<dbReference type="SMART" id="SM00823">
    <property type="entry name" value="PKS_PP"/>
    <property type="match status" value="1"/>
</dbReference>